<dbReference type="AlphaFoldDB" id="A0A2S0P902"/>
<name>A0A2S0P902_9NEIS</name>
<reference evidence="2 3" key="1">
    <citation type="submission" date="2018-04" db="EMBL/GenBank/DDBJ databases">
        <title>Denitrifier Microvirgula.</title>
        <authorList>
            <person name="Anderson E."/>
            <person name="Jang J."/>
            <person name="Ishii S."/>
        </authorList>
    </citation>
    <scope>NUCLEOTIDE SEQUENCE [LARGE SCALE GENOMIC DNA]</scope>
    <source>
        <strain evidence="2 3">BE2.4</strain>
    </source>
</reference>
<evidence type="ECO:0000313" key="3">
    <source>
        <dbReference type="Proteomes" id="UP000244173"/>
    </source>
</evidence>
<accession>A0A2S0P902</accession>
<evidence type="ECO:0000256" key="1">
    <source>
        <dbReference type="SAM" id="Coils"/>
    </source>
</evidence>
<protein>
    <submittedName>
        <fullName evidence="2">Uncharacterized protein</fullName>
    </submittedName>
</protein>
<evidence type="ECO:0000313" key="2">
    <source>
        <dbReference type="EMBL" id="AVY93822.1"/>
    </source>
</evidence>
<organism evidence="2 3">
    <name type="scientific">Microvirgula aerodenitrificans</name>
    <dbReference type="NCBI Taxonomy" id="57480"/>
    <lineage>
        <taxon>Bacteria</taxon>
        <taxon>Pseudomonadati</taxon>
        <taxon>Pseudomonadota</taxon>
        <taxon>Betaproteobacteria</taxon>
        <taxon>Neisseriales</taxon>
        <taxon>Aquaspirillaceae</taxon>
        <taxon>Microvirgula</taxon>
    </lineage>
</organism>
<feature type="coiled-coil region" evidence="1">
    <location>
        <begin position="13"/>
        <end position="47"/>
    </location>
</feature>
<sequence length="122" mass="14226">MLTRLLAIRRLREQRLHAQLQTACRQLADMQRQQRDLLAAQRRLQRAWRHHGVVGDVLDRAAWQRFRAELADYDLRDRELAGQLGTLQTGMQSLQATAAGLRARLRKAQRGQHKLQLLLEET</sequence>
<dbReference type="Proteomes" id="UP000244173">
    <property type="component" value="Chromosome"/>
</dbReference>
<keyword evidence="1" id="KW-0175">Coiled coil</keyword>
<gene>
    <name evidence="2" type="ORF">DAI18_07025</name>
</gene>
<dbReference type="KEGG" id="maer:DAI18_07025"/>
<keyword evidence="3" id="KW-1185">Reference proteome</keyword>
<dbReference type="EMBL" id="CP028519">
    <property type="protein sequence ID" value="AVY93822.1"/>
    <property type="molecule type" value="Genomic_DNA"/>
</dbReference>
<dbReference type="RefSeq" id="WP_107889011.1">
    <property type="nucleotide sequence ID" value="NZ_CP028519.1"/>
</dbReference>
<proteinExistence type="predicted"/>